<dbReference type="InterPro" id="IPR036291">
    <property type="entry name" value="NAD(P)-bd_dom_sf"/>
</dbReference>
<sequence>MENIRIGFIGGGRIIQALLDGLNEADYLDKMHIWISCPSAEDDKSLLKRFNNTIHMTTSNTVLCNNCDIVLFAVKAKLIKSITNFLRFCEAGIKSPAKIKQITLITSTETNEQTKKIQIEQLNEFKEHLRKTHSIELIINYVTGLHDREIKLNNGWIIKIGRGLDFYKPPECKLSIGYYDLDLRPCHQTTIDIFHTERIQSSS</sequence>
<protein>
    <recommendedName>
        <fullName evidence="1">MITD1 C-terminal phospholipase D-like domain-containing protein</fullName>
    </recommendedName>
</protein>
<dbReference type="PANTHER" id="PTHR21222:SF1">
    <property type="entry name" value="MIT DOMAIN-CONTAINING PROTEIN 1"/>
    <property type="match status" value="1"/>
</dbReference>
<accession>A0A814D460</accession>
<dbReference type="InterPro" id="IPR038113">
    <property type="entry name" value="MITD1_C_sf"/>
</dbReference>
<evidence type="ECO:0000313" key="2">
    <source>
        <dbReference type="EMBL" id="CAF0949209.1"/>
    </source>
</evidence>
<dbReference type="EMBL" id="CAJNON010000090">
    <property type="protein sequence ID" value="CAF0949209.1"/>
    <property type="molecule type" value="Genomic_DNA"/>
</dbReference>
<reference evidence="2" key="1">
    <citation type="submission" date="2021-02" db="EMBL/GenBank/DDBJ databases">
        <authorList>
            <person name="Nowell W R."/>
        </authorList>
    </citation>
    <scope>NUCLEOTIDE SEQUENCE</scope>
</reference>
<evidence type="ECO:0000259" key="1">
    <source>
        <dbReference type="Pfam" id="PF16565"/>
    </source>
</evidence>
<proteinExistence type="predicted"/>
<comment type="caution">
    <text evidence="2">The sequence shown here is derived from an EMBL/GenBank/DDBJ whole genome shotgun (WGS) entry which is preliminary data.</text>
</comment>
<dbReference type="Pfam" id="PF16565">
    <property type="entry name" value="MIT_C"/>
    <property type="match status" value="1"/>
</dbReference>
<dbReference type="InterPro" id="IPR052817">
    <property type="entry name" value="MIT_domain_contain_protein1"/>
</dbReference>
<evidence type="ECO:0000313" key="3">
    <source>
        <dbReference type="Proteomes" id="UP000663891"/>
    </source>
</evidence>
<dbReference type="OrthoDB" id="19553at2759"/>
<dbReference type="Proteomes" id="UP000663891">
    <property type="component" value="Unassembled WGS sequence"/>
</dbReference>
<dbReference type="AlphaFoldDB" id="A0A814D460"/>
<dbReference type="Gene3D" id="3.30.870.30">
    <property type="entry name" value="MITD, C-terminal phospholipase D-like domain"/>
    <property type="match status" value="1"/>
</dbReference>
<feature type="domain" description="MITD1 C-terminal phospholipase D-like" evidence="1">
    <location>
        <begin position="81"/>
        <end position="195"/>
    </location>
</feature>
<dbReference type="InterPro" id="IPR032341">
    <property type="entry name" value="MITD1_C"/>
</dbReference>
<name>A0A814D460_9BILA</name>
<organism evidence="2 3">
    <name type="scientific">Adineta steineri</name>
    <dbReference type="NCBI Taxonomy" id="433720"/>
    <lineage>
        <taxon>Eukaryota</taxon>
        <taxon>Metazoa</taxon>
        <taxon>Spiralia</taxon>
        <taxon>Gnathifera</taxon>
        <taxon>Rotifera</taxon>
        <taxon>Eurotatoria</taxon>
        <taxon>Bdelloidea</taxon>
        <taxon>Adinetida</taxon>
        <taxon>Adinetidae</taxon>
        <taxon>Adineta</taxon>
    </lineage>
</organism>
<dbReference type="SUPFAM" id="SSF51735">
    <property type="entry name" value="NAD(P)-binding Rossmann-fold domains"/>
    <property type="match status" value="1"/>
</dbReference>
<dbReference type="PANTHER" id="PTHR21222">
    <property type="entry name" value="MIT DOMAIN-CONTAINING PROTEIN 1"/>
    <property type="match status" value="1"/>
</dbReference>
<gene>
    <name evidence="2" type="ORF">VCS650_LOCUS11967</name>
</gene>